<protein>
    <submittedName>
        <fullName evidence="1">Uncharacterized protein</fullName>
    </submittedName>
</protein>
<gene>
    <name evidence="1" type="ORF">LWC34_05465</name>
</gene>
<comment type="caution">
    <text evidence="1">The sequence shown here is derived from an EMBL/GenBank/DDBJ whole genome shotgun (WGS) entry which is preliminary data.</text>
</comment>
<proteinExistence type="predicted"/>
<name>A0ABS8Z2W0_9PSEU</name>
<evidence type="ECO:0000313" key="2">
    <source>
        <dbReference type="Proteomes" id="UP001521150"/>
    </source>
</evidence>
<accession>A0ABS8Z2W0</accession>
<evidence type="ECO:0000313" key="1">
    <source>
        <dbReference type="EMBL" id="MCE7002279.1"/>
    </source>
</evidence>
<keyword evidence="2" id="KW-1185">Reference proteome</keyword>
<reference evidence="1 2" key="1">
    <citation type="submission" date="2021-12" db="EMBL/GenBank/DDBJ databases">
        <title>Genome sequence of Kibdelosporangium philippinense ATCC 49844.</title>
        <authorList>
            <person name="Fedorov E.A."/>
            <person name="Omeragic M."/>
            <person name="Shalygina K.F."/>
            <person name="Maclea K.S."/>
        </authorList>
    </citation>
    <scope>NUCLEOTIDE SEQUENCE [LARGE SCALE GENOMIC DNA]</scope>
    <source>
        <strain evidence="1 2">ATCC 49844</strain>
    </source>
</reference>
<dbReference type="Proteomes" id="UP001521150">
    <property type="component" value="Unassembled WGS sequence"/>
</dbReference>
<dbReference type="RefSeq" id="WP_233723304.1">
    <property type="nucleotide sequence ID" value="NZ_JAJVCN010000001.1"/>
</dbReference>
<organism evidence="1 2">
    <name type="scientific">Kibdelosporangium philippinense</name>
    <dbReference type="NCBI Taxonomy" id="211113"/>
    <lineage>
        <taxon>Bacteria</taxon>
        <taxon>Bacillati</taxon>
        <taxon>Actinomycetota</taxon>
        <taxon>Actinomycetes</taxon>
        <taxon>Pseudonocardiales</taxon>
        <taxon>Pseudonocardiaceae</taxon>
        <taxon>Kibdelosporangium</taxon>
    </lineage>
</organism>
<sequence length="57" mass="6080">MSIPEGPRLASVTAPLLYLVGERQTVPLAPSDDIAEVVVGPAHWFYDHLLPPDGEAA</sequence>
<dbReference type="EMBL" id="JAJVCN010000001">
    <property type="protein sequence ID" value="MCE7002279.1"/>
    <property type="molecule type" value="Genomic_DNA"/>
</dbReference>